<dbReference type="RefSeq" id="WP_344250425.1">
    <property type="nucleotide sequence ID" value="NZ_BAAAPM010000009.1"/>
</dbReference>
<dbReference type="Pfam" id="PF05973">
    <property type="entry name" value="Gp49"/>
    <property type="match status" value="1"/>
</dbReference>
<sequence>MPQGAQHQGGWHVDVTLVEEWLTGLDEATYVQAIAAATLLSERGPSLGRPLVDTVTASRHKNMKELRPGSAGRSEIRILFAFDPERRAILLLGGDKQGRWQKWYRVNIPIADNLFDQHLAQLRERGKEKGR</sequence>
<accession>A0ABN2JU49</accession>
<dbReference type="InterPro" id="IPR009241">
    <property type="entry name" value="HigB-like"/>
</dbReference>
<evidence type="ECO:0000313" key="1">
    <source>
        <dbReference type="EMBL" id="GAA1739114.1"/>
    </source>
</evidence>
<gene>
    <name evidence="1" type="ORF">GCM10009809_38150</name>
</gene>
<proteinExistence type="predicted"/>
<protein>
    <recommendedName>
        <fullName evidence="3">Diaminopimelate decarboxylase</fullName>
    </recommendedName>
</protein>
<keyword evidence="2" id="KW-1185">Reference proteome</keyword>
<reference evidence="1 2" key="1">
    <citation type="journal article" date="2019" name="Int. J. Syst. Evol. Microbiol.">
        <title>The Global Catalogue of Microorganisms (GCM) 10K type strain sequencing project: providing services to taxonomists for standard genome sequencing and annotation.</title>
        <authorList>
            <consortium name="The Broad Institute Genomics Platform"/>
            <consortium name="The Broad Institute Genome Sequencing Center for Infectious Disease"/>
            <person name="Wu L."/>
            <person name="Ma J."/>
        </authorList>
    </citation>
    <scope>NUCLEOTIDE SEQUENCE [LARGE SCALE GENOMIC DNA]</scope>
    <source>
        <strain evidence="1 2">JCM 15589</strain>
    </source>
</reference>
<organism evidence="1 2">
    <name type="scientific">Isoptericola hypogeus</name>
    <dbReference type="NCBI Taxonomy" id="300179"/>
    <lineage>
        <taxon>Bacteria</taxon>
        <taxon>Bacillati</taxon>
        <taxon>Actinomycetota</taxon>
        <taxon>Actinomycetes</taxon>
        <taxon>Micrococcales</taxon>
        <taxon>Promicromonosporaceae</taxon>
        <taxon>Isoptericola</taxon>
    </lineage>
</organism>
<name>A0ABN2JU49_9MICO</name>
<evidence type="ECO:0008006" key="3">
    <source>
        <dbReference type="Google" id="ProtNLM"/>
    </source>
</evidence>
<dbReference type="Proteomes" id="UP001501138">
    <property type="component" value="Unassembled WGS sequence"/>
</dbReference>
<comment type="caution">
    <text evidence="1">The sequence shown here is derived from an EMBL/GenBank/DDBJ whole genome shotgun (WGS) entry which is preliminary data.</text>
</comment>
<dbReference type="EMBL" id="BAAAPM010000009">
    <property type="protein sequence ID" value="GAA1739114.1"/>
    <property type="molecule type" value="Genomic_DNA"/>
</dbReference>
<evidence type="ECO:0000313" key="2">
    <source>
        <dbReference type="Proteomes" id="UP001501138"/>
    </source>
</evidence>